<evidence type="ECO:0000313" key="2">
    <source>
        <dbReference type="EMBL" id="OBZ77069.1"/>
    </source>
</evidence>
<sequence length="143" mass="15340">MRFTGSLCAVLSAFLVTTASCTAVDKRQAVQSPVTGAIFTPADGTTIGAGETFAFNYGSSNWCEDGFSPLSVEYLYYFGDYLVTNFEDLPPMGPPPPSALTMPELNIDDGSIYLAVVESFFSCPGHLVVEYGIASNQIEYEST</sequence>
<dbReference type="OMA" id="RDCPGNI"/>
<evidence type="ECO:0000256" key="1">
    <source>
        <dbReference type="SAM" id="SignalP"/>
    </source>
</evidence>
<dbReference type="EMBL" id="LUGG01000003">
    <property type="protein sequence ID" value="OBZ77069.1"/>
    <property type="molecule type" value="Genomic_DNA"/>
</dbReference>
<proteinExistence type="predicted"/>
<gene>
    <name evidence="2" type="ORF">A0H81_03176</name>
</gene>
<accession>A0A1C7MKU5</accession>
<comment type="caution">
    <text evidence="2">The sequence shown here is derived from an EMBL/GenBank/DDBJ whole genome shotgun (WGS) entry which is preliminary data.</text>
</comment>
<evidence type="ECO:0000313" key="3">
    <source>
        <dbReference type="Proteomes" id="UP000092993"/>
    </source>
</evidence>
<keyword evidence="1" id="KW-0732">Signal</keyword>
<dbReference type="OrthoDB" id="2769307at2759"/>
<protein>
    <submittedName>
        <fullName evidence="2">Uncharacterized protein</fullName>
    </submittedName>
</protein>
<feature type="signal peptide" evidence="1">
    <location>
        <begin position="1"/>
        <end position="23"/>
    </location>
</feature>
<dbReference type="PROSITE" id="PS51257">
    <property type="entry name" value="PROKAR_LIPOPROTEIN"/>
    <property type="match status" value="1"/>
</dbReference>
<keyword evidence="3" id="KW-1185">Reference proteome</keyword>
<dbReference type="Proteomes" id="UP000092993">
    <property type="component" value="Unassembled WGS sequence"/>
</dbReference>
<feature type="chain" id="PRO_5008889188" evidence="1">
    <location>
        <begin position="24"/>
        <end position="143"/>
    </location>
</feature>
<organism evidence="2 3">
    <name type="scientific">Grifola frondosa</name>
    <name type="common">Maitake</name>
    <name type="synonym">Polyporus frondosus</name>
    <dbReference type="NCBI Taxonomy" id="5627"/>
    <lineage>
        <taxon>Eukaryota</taxon>
        <taxon>Fungi</taxon>
        <taxon>Dikarya</taxon>
        <taxon>Basidiomycota</taxon>
        <taxon>Agaricomycotina</taxon>
        <taxon>Agaricomycetes</taxon>
        <taxon>Polyporales</taxon>
        <taxon>Grifolaceae</taxon>
        <taxon>Grifola</taxon>
    </lineage>
</organism>
<reference evidence="2 3" key="1">
    <citation type="submission" date="2016-03" db="EMBL/GenBank/DDBJ databases">
        <title>Whole genome sequencing of Grifola frondosa 9006-11.</title>
        <authorList>
            <person name="Min B."/>
            <person name="Park H."/>
            <person name="Kim J.-G."/>
            <person name="Cho H."/>
            <person name="Oh Y.-L."/>
            <person name="Kong W.-S."/>
            <person name="Choi I.-G."/>
        </authorList>
    </citation>
    <scope>NUCLEOTIDE SEQUENCE [LARGE SCALE GENOMIC DNA]</scope>
    <source>
        <strain evidence="2 3">9006-11</strain>
    </source>
</reference>
<dbReference type="AlphaFoldDB" id="A0A1C7MKU5"/>
<name>A0A1C7MKU5_GRIFR</name>